<protein>
    <submittedName>
        <fullName evidence="2">DUF4097 domain-containing protein</fullName>
    </submittedName>
</protein>
<dbReference type="AlphaFoldDB" id="A0A6M0H6C0"/>
<evidence type="ECO:0000313" key="3">
    <source>
        <dbReference type="Proteomes" id="UP000481872"/>
    </source>
</evidence>
<dbReference type="RefSeq" id="WP_199870760.1">
    <property type="nucleotide sequence ID" value="NZ_JAAGPU010000038.1"/>
</dbReference>
<keyword evidence="1" id="KW-1133">Transmembrane helix</keyword>
<name>A0A6M0H6C0_9CLOT</name>
<comment type="caution">
    <text evidence="2">The sequence shown here is derived from an EMBL/GenBank/DDBJ whole genome shotgun (WGS) entry which is preliminary data.</text>
</comment>
<sequence length="316" mass="35613">MKKFNKILKVMAIVCFCTFTIGLIVSIKTFNLNELKNANIDLGKFSKYVINDVEDVFNNIEDSNAKHLDKEINLDEIKNISIKSDLSNIQIKENKNIDKLKVSVNYKYKGDINIKEDTLNIESVNSENMKNNKGGYKILLEIPKEFKINKLNVTNHLGNIELDNVLFSDADLSSDLGSIKINSTEYFIANNIDASVNMGKLEIYNVDCLNGKLTSDMGGIKYIVNNKEDVEYGSLTAVSNAGSIEASFEFLNRNLILENDMGLVKLKVKNEGKNIDLKTSNDMGKIKNNFKIIEDKTINKRFNVDIKNNMGAIEIN</sequence>
<dbReference type="Proteomes" id="UP000481872">
    <property type="component" value="Unassembled WGS sequence"/>
</dbReference>
<keyword evidence="1" id="KW-0812">Transmembrane</keyword>
<proteinExistence type="predicted"/>
<reference evidence="2 3" key="1">
    <citation type="submission" date="2020-02" db="EMBL/GenBank/DDBJ databases">
        <title>Genome assembly of a novel Clostridium senegalense strain.</title>
        <authorList>
            <person name="Gupta T.B."/>
            <person name="Jauregui R."/>
            <person name="Maclean P."/>
            <person name="Nawarathana A."/>
            <person name="Brightwell G."/>
        </authorList>
    </citation>
    <scope>NUCLEOTIDE SEQUENCE [LARGE SCALE GENOMIC DNA]</scope>
    <source>
        <strain evidence="2 3">AGRFS4</strain>
    </source>
</reference>
<accession>A0A6M0H6C0</accession>
<evidence type="ECO:0000313" key="2">
    <source>
        <dbReference type="EMBL" id="NEU06270.1"/>
    </source>
</evidence>
<evidence type="ECO:0000256" key="1">
    <source>
        <dbReference type="SAM" id="Phobius"/>
    </source>
</evidence>
<dbReference type="EMBL" id="JAAGPU010000038">
    <property type="protein sequence ID" value="NEU06270.1"/>
    <property type="molecule type" value="Genomic_DNA"/>
</dbReference>
<gene>
    <name evidence="2" type="ORF">G3M99_15755</name>
</gene>
<feature type="transmembrane region" description="Helical" evidence="1">
    <location>
        <begin position="7"/>
        <end position="27"/>
    </location>
</feature>
<keyword evidence="3" id="KW-1185">Reference proteome</keyword>
<keyword evidence="1" id="KW-0472">Membrane</keyword>
<organism evidence="2 3">
    <name type="scientific">Clostridium senegalense</name>
    <dbReference type="NCBI Taxonomy" id="1465809"/>
    <lineage>
        <taxon>Bacteria</taxon>
        <taxon>Bacillati</taxon>
        <taxon>Bacillota</taxon>
        <taxon>Clostridia</taxon>
        <taxon>Eubacteriales</taxon>
        <taxon>Clostridiaceae</taxon>
        <taxon>Clostridium</taxon>
    </lineage>
</organism>